<organism evidence="2 3">
    <name type="scientific">Liberibacter crescens (strain BT-1)</name>
    <dbReference type="NCBI Taxonomy" id="1215343"/>
    <lineage>
        <taxon>Bacteria</taxon>
        <taxon>Pseudomonadati</taxon>
        <taxon>Pseudomonadota</taxon>
        <taxon>Alphaproteobacteria</taxon>
        <taxon>Hyphomicrobiales</taxon>
        <taxon>Rhizobiaceae</taxon>
        <taxon>Liberibacter</taxon>
    </lineage>
</organism>
<evidence type="ECO:0000259" key="1">
    <source>
        <dbReference type="Pfam" id="PF00112"/>
    </source>
</evidence>
<reference evidence="2 3" key="1">
    <citation type="journal article" date="2012" name="Stand. Genomic Sci.">
        <title>Complete genome sequence of Liberibacter crescens BT-1.</title>
        <authorList>
            <person name="Leonard M.T."/>
            <person name="Fagen J.R."/>
            <person name="Davis-Richardson A.G."/>
            <person name="Davis M.J."/>
            <person name="Triplett E.W."/>
        </authorList>
    </citation>
    <scope>NUCLEOTIDE SEQUENCE [LARGE SCALE GENOMIC DNA]</scope>
    <source>
        <strain evidence="2 3">BT-1</strain>
    </source>
</reference>
<dbReference type="STRING" id="1215343.B488_06290"/>
<evidence type="ECO:0000313" key="3">
    <source>
        <dbReference type="Proteomes" id="UP000010799"/>
    </source>
</evidence>
<dbReference type="SMR" id="L0EW74"/>
<dbReference type="GO" id="GO:0008234">
    <property type="term" value="F:cysteine-type peptidase activity"/>
    <property type="evidence" value="ECO:0007669"/>
    <property type="project" value="InterPro"/>
</dbReference>
<dbReference type="Pfam" id="PF00112">
    <property type="entry name" value="Peptidase_C1"/>
    <property type="match status" value="1"/>
</dbReference>
<dbReference type="KEGG" id="lcc:B488_06290"/>
<dbReference type="InterPro" id="IPR000668">
    <property type="entry name" value="Peptidase_C1A_C"/>
</dbReference>
<evidence type="ECO:0000313" key="2">
    <source>
        <dbReference type="EMBL" id="AGA64621.1"/>
    </source>
</evidence>
<accession>L0EW74</accession>
<dbReference type="InterPro" id="IPR038765">
    <property type="entry name" value="Papain-like_cys_pep_sf"/>
</dbReference>
<proteinExistence type="predicted"/>
<dbReference type="EMBL" id="CP003789">
    <property type="protein sequence ID" value="AGA64621.1"/>
    <property type="molecule type" value="Genomic_DNA"/>
</dbReference>
<dbReference type="SUPFAM" id="SSF54001">
    <property type="entry name" value="Cysteine proteinases"/>
    <property type="match status" value="1"/>
</dbReference>
<feature type="domain" description="Peptidase C1A papain C-terminal" evidence="1">
    <location>
        <begin position="15"/>
        <end position="113"/>
    </location>
</feature>
<gene>
    <name evidence="2" type="ordered locus">B488_06290</name>
</gene>
<dbReference type="PATRIC" id="fig|1215343.11.peg.641"/>
<dbReference type="eggNOG" id="COG4870">
    <property type="taxonomic scope" value="Bacteria"/>
</dbReference>
<name>L0EW74_LIBCB</name>
<dbReference type="Proteomes" id="UP000010799">
    <property type="component" value="Chromosome"/>
</dbReference>
<dbReference type="CDD" id="cd02619">
    <property type="entry name" value="Peptidase_C1"/>
    <property type="match status" value="1"/>
</dbReference>
<keyword evidence="3" id="KW-1185">Reference proteome</keyword>
<dbReference type="AlphaFoldDB" id="L0EW74"/>
<protein>
    <submittedName>
        <fullName evidence="2">Papain cysteine protease family protein</fullName>
    </submittedName>
</protein>
<keyword evidence="2" id="KW-0378">Hydrolase</keyword>
<sequence length="134" mass="15293">MVLAGSKPVTQPSAQAYKDARKYEISSYSRVKQNLYHLQSCLASGHPFTFGFNVFDNWYRKPLATVIPLPASDSKIIGGHAVLCVGYDNKKQLFKFRNSWGENIGEKGYFYMPYAYILDTKICSDFWMIKAVKD</sequence>
<dbReference type="HOGENOM" id="CLU_151055_0_0_5"/>
<keyword evidence="2" id="KW-0645">Protease</keyword>
<dbReference type="GO" id="GO:0006508">
    <property type="term" value="P:proteolysis"/>
    <property type="evidence" value="ECO:0007669"/>
    <property type="project" value="UniProtKB-KW"/>
</dbReference>
<dbReference type="Gene3D" id="3.90.70.10">
    <property type="entry name" value="Cysteine proteinases"/>
    <property type="match status" value="1"/>
</dbReference>